<sequence>MKKKKVGSWILTAGVAILGWELLQKLIFHGPGVRGMAGGGRHREMAMQAWGSRPRGGVHSMGHLPIWAEVLLLIAFVGLAGWSFIRYRNRKNKTAAVPAAGSTTAYTSYVDVRQPDAGIVLDQWEQQQTRKEDK</sequence>
<evidence type="ECO:0000313" key="3">
    <source>
        <dbReference type="Proteomes" id="UP000006620"/>
    </source>
</evidence>
<reference evidence="3" key="1">
    <citation type="submission" date="2011-06" db="EMBL/GenBank/DDBJ databases">
        <title>Complete genome sequence of Paenibacillus mucilaginosus KNP414.</title>
        <authorList>
            <person name="Wang J."/>
            <person name="Hu S."/>
            <person name="Hu X."/>
            <person name="Zhang B."/>
            <person name="Dong D."/>
            <person name="Zhang S."/>
            <person name="Zhao K."/>
            <person name="Wu D."/>
        </authorList>
    </citation>
    <scope>NUCLEOTIDE SEQUENCE [LARGE SCALE GENOMIC DNA]</scope>
    <source>
        <strain evidence="3">KNP414</strain>
    </source>
</reference>
<keyword evidence="1" id="KW-1133">Transmembrane helix</keyword>
<proteinExistence type="predicted"/>
<feature type="transmembrane region" description="Helical" evidence="1">
    <location>
        <begin position="64"/>
        <end position="85"/>
    </location>
</feature>
<organism evidence="2 3">
    <name type="scientific">Paenibacillus mucilaginosus (strain KNP414)</name>
    <dbReference type="NCBI Taxonomy" id="1036673"/>
    <lineage>
        <taxon>Bacteria</taxon>
        <taxon>Bacillati</taxon>
        <taxon>Bacillota</taxon>
        <taxon>Bacilli</taxon>
        <taxon>Bacillales</taxon>
        <taxon>Paenibacillaceae</taxon>
        <taxon>Paenibacillus</taxon>
    </lineage>
</organism>
<gene>
    <name evidence="2" type="ordered locus">KNP414_07431</name>
</gene>
<evidence type="ECO:0000256" key="1">
    <source>
        <dbReference type="SAM" id="Phobius"/>
    </source>
</evidence>
<dbReference type="PATRIC" id="fig|1036673.3.peg.6935"/>
<accession>F8F7C6</accession>
<dbReference type="HOGENOM" id="CLU_1894151_0_0_9"/>
<keyword evidence="1" id="KW-0472">Membrane</keyword>
<evidence type="ECO:0000313" key="2">
    <source>
        <dbReference type="EMBL" id="AEI45935.1"/>
    </source>
</evidence>
<dbReference type="Proteomes" id="UP000006620">
    <property type="component" value="Chromosome"/>
</dbReference>
<keyword evidence="1" id="KW-0812">Transmembrane</keyword>
<name>F8F7C6_PAEMK</name>
<reference evidence="2 3" key="2">
    <citation type="journal article" date="2013" name="Genome Announc.">
        <title>Genome Sequence of Growth-Improving Paenibacillus mucilaginosus Strain KNP414.</title>
        <authorList>
            <person name="Lu J.J."/>
            <person name="Wang J.F."/>
            <person name="Hu X.F."/>
        </authorList>
    </citation>
    <scope>NUCLEOTIDE SEQUENCE [LARGE SCALE GENOMIC DNA]</scope>
    <source>
        <strain evidence="2 3">KNP414</strain>
    </source>
</reference>
<dbReference type="AlphaFoldDB" id="F8F7C6"/>
<dbReference type="KEGG" id="pms:KNP414_07431"/>
<protein>
    <submittedName>
        <fullName evidence="2">Uncharacterized protein</fullName>
    </submittedName>
</protein>
<dbReference type="RefSeq" id="WP_013921076.1">
    <property type="nucleotide sequence ID" value="NC_015690.1"/>
</dbReference>
<dbReference type="EMBL" id="CP002869">
    <property type="protein sequence ID" value="AEI45935.1"/>
    <property type="molecule type" value="Genomic_DNA"/>
</dbReference>